<evidence type="ECO:0000256" key="8">
    <source>
        <dbReference type="SAM" id="Phobius"/>
    </source>
</evidence>
<feature type="domain" description="Histidine kinase" evidence="9">
    <location>
        <begin position="425"/>
        <end position="644"/>
    </location>
</feature>
<comment type="catalytic activity">
    <reaction evidence="1">
        <text>ATP + protein L-histidine = ADP + protein N-phospho-L-histidine.</text>
        <dbReference type="EC" id="2.7.13.3"/>
    </reaction>
</comment>
<evidence type="ECO:0000256" key="7">
    <source>
        <dbReference type="ARBA" id="ARBA00023012"/>
    </source>
</evidence>
<feature type="transmembrane region" description="Helical" evidence="8">
    <location>
        <begin position="224"/>
        <end position="245"/>
    </location>
</feature>
<dbReference type="Gene3D" id="3.30.450.20">
    <property type="entry name" value="PAS domain"/>
    <property type="match status" value="1"/>
</dbReference>
<dbReference type="SMART" id="SM00387">
    <property type="entry name" value="HATPase_c"/>
    <property type="match status" value="1"/>
</dbReference>
<feature type="transmembrane region" description="Helical" evidence="8">
    <location>
        <begin position="298"/>
        <end position="318"/>
    </location>
</feature>
<feature type="transmembrane region" description="Helical" evidence="8">
    <location>
        <begin position="46"/>
        <end position="65"/>
    </location>
</feature>
<evidence type="ECO:0000313" key="10">
    <source>
        <dbReference type="EMBL" id="CUP91509.1"/>
    </source>
</evidence>
<dbReference type="PANTHER" id="PTHR43547:SF2">
    <property type="entry name" value="HYBRID SIGNAL TRANSDUCTION HISTIDINE KINASE C"/>
    <property type="match status" value="1"/>
</dbReference>
<comment type="subcellular location">
    <subcellularLocation>
        <location evidence="2">Membrane</location>
    </subcellularLocation>
</comment>
<evidence type="ECO:0000313" key="11">
    <source>
        <dbReference type="Proteomes" id="UP000095563"/>
    </source>
</evidence>
<evidence type="ECO:0000256" key="4">
    <source>
        <dbReference type="ARBA" id="ARBA00022553"/>
    </source>
</evidence>
<reference evidence="10 11" key="1">
    <citation type="submission" date="2015-09" db="EMBL/GenBank/DDBJ databases">
        <authorList>
            <consortium name="Pathogen Informatics"/>
        </authorList>
    </citation>
    <scope>NUCLEOTIDE SEQUENCE [LARGE SCALE GENOMIC DNA]</scope>
    <source>
        <strain evidence="10 11">2789STDY5834956</strain>
    </source>
</reference>
<dbReference type="Pfam" id="PF00512">
    <property type="entry name" value="HisKA"/>
    <property type="match status" value="1"/>
</dbReference>
<dbReference type="Pfam" id="PF02518">
    <property type="entry name" value="HATPase_c"/>
    <property type="match status" value="1"/>
</dbReference>
<dbReference type="PRINTS" id="PR00344">
    <property type="entry name" value="BCTRLSENSOR"/>
</dbReference>
<name>A0A174SAN7_9CLOT</name>
<feature type="transmembrane region" description="Helical" evidence="8">
    <location>
        <begin position="116"/>
        <end position="133"/>
    </location>
</feature>
<keyword evidence="8" id="KW-0472">Membrane</keyword>
<dbReference type="CDD" id="cd00082">
    <property type="entry name" value="HisKA"/>
    <property type="match status" value="1"/>
</dbReference>
<dbReference type="FunFam" id="3.30.565.10:FF:000006">
    <property type="entry name" value="Sensor histidine kinase WalK"/>
    <property type="match status" value="1"/>
</dbReference>
<keyword evidence="6 10" id="KW-0418">Kinase</keyword>
<feature type="transmembrane region" description="Helical" evidence="8">
    <location>
        <begin position="163"/>
        <end position="185"/>
    </location>
</feature>
<evidence type="ECO:0000256" key="1">
    <source>
        <dbReference type="ARBA" id="ARBA00000085"/>
    </source>
</evidence>
<dbReference type="InterPro" id="IPR036097">
    <property type="entry name" value="HisK_dim/P_sf"/>
</dbReference>
<protein>
    <recommendedName>
        <fullName evidence="3">histidine kinase</fullName>
        <ecNumber evidence="3">2.7.13.3</ecNumber>
    </recommendedName>
</protein>
<proteinExistence type="predicted"/>
<dbReference type="Gene3D" id="1.10.287.130">
    <property type="match status" value="1"/>
</dbReference>
<dbReference type="PROSITE" id="PS50109">
    <property type="entry name" value="HIS_KIN"/>
    <property type="match status" value="1"/>
</dbReference>
<dbReference type="InterPro" id="IPR003594">
    <property type="entry name" value="HATPase_dom"/>
</dbReference>
<dbReference type="SUPFAM" id="SSF47384">
    <property type="entry name" value="Homodimeric domain of signal transducing histidine kinase"/>
    <property type="match status" value="1"/>
</dbReference>
<dbReference type="GO" id="GO:0016020">
    <property type="term" value="C:membrane"/>
    <property type="evidence" value="ECO:0007669"/>
    <property type="project" value="UniProtKB-SubCell"/>
</dbReference>
<evidence type="ECO:0000256" key="3">
    <source>
        <dbReference type="ARBA" id="ARBA00012438"/>
    </source>
</evidence>
<dbReference type="EMBL" id="CZBO01000001">
    <property type="protein sequence ID" value="CUP91509.1"/>
    <property type="molecule type" value="Genomic_DNA"/>
</dbReference>
<dbReference type="RefSeq" id="WP_082201693.1">
    <property type="nucleotide sequence ID" value="NZ_CZBO01000001.1"/>
</dbReference>
<dbReference type="InterPro" id="IPR036890">
    <property type="entry name" value="HATPase_C_sf"/>
</dbReference>
<keyword evidence="8" id="KW-1133">Transmembrane helix</keyword>
<accession>A0A174SAN7</accession>
<dbReference type="SMART" id="SM00388">
    <property type="entry name" value="HisKA"/>
    <property type="match status" value="1"/>
</dbReference>
<dbReference type="Proteomes" id="UP000095563">
    <property type="component" value="Unassembled WGS sequence"/>
</dbReference>
<keyword evidence="4" id="KW-0597">Phosphoprotein</keyword>
<evidence type="ECO:0000256" key="6">
    <source>
        <dbReference type="ARBA" id="ARBA00022777"/>
    </source>
</evidence>
<sequence>MRLKEEMDNILYISKEKYKIIISISISISISIYFLTRLISLNSLELFYYINCIFYLIISFCIILLTYSTANVTGYKIFDYIPLIFIPIIFSNLNIFVSIEKSSGDFYEHYMQLTPYTNNIIFLVFIMAVFKYLNGDRFKPIVFISIGLLISYILYLLELKSFGGIAKGISTFFIIGSLFKFFKVIRNLNKTKNKKINYMYIFLIQNILYCICILILYSRILIEVFVSISCFISYISYSSLFFCTIDQMLNAPYKVLFKDLYESSENLNKINKEIYKKNNELEVSQKNIRENEIMFKDFFKSIPIPIFILSSATLRIIYCNKVFLNLIDKENLKDVINKKVSFFIKLDEEITFINNSIEKKIYRGYIEKNSYKKYLNLEVVDYNKENGEIVFSVTDTTTIMDMNLIKESIEEKIFKERIRTDFLSNISHDLKTPINVIYSAIQLENIFTKSNNINSLKKYNSICKQNCLALMKLTNNLIDNSRIQADYLHPTFERVNIVDFIEDIVFGLVDYAKEKRISLIFDTNNEEIFLYIDENFMQRIMLNLISNSIKFTQVGGEIYVNVIEKENDIEISIKDNGVGMDENFINKIFVKYTMGKNNESIKEKGSGIGLFVVKNLVELQKGEIKINSKEGEGTEFVILFKKGRD</sequence>
<dbReference type="Gene3D" id="3.30.565.10">
    <property type="entry name" value="Histidine kinase-like ATPase, C-terminal domain"/>
    <property type="match status" value="1"/>
</dbReference>
<dbReference type="AlphaFoldDB" id="A0A174SAN7"/>
<evidence type="ECO:0000259" key="9">
    <source>
        <dbReference type="PROSITE" id="PS50109"/>
    </source>
</evidence>
<evidence type="ECO:0000256" key="5">
    <source>
        <dbReference type="ARBA" id="ARBA00022679"/>
    </source>
</evidence>
<keyword evidence="8" id="KW-0812">Transmembrane</keyword>
<feature type="transmembrane region" description="Helical" evidence="8">
    <location>
        <begin position="197"/>
        <end position="218"/>
    </location>
</feature>
<feature type="transmembrane region" description="Helical" evidence="8">
    <location>
        <begin position="20"/>
        <end position="40"/>
    </location>
</feature>
<gene>
    <name evidence="10" type="primary">phoR_6</name>
    <name evidence="10" type="ORF">ERS852568_01281</name>
</gene>
<keyword evidence="5 10" id="KW-0808">Transferase</keyword>
<dbReference type="InterPro" id="IPR005467">
    <property type="entry name" value="His_kinase_dom"/>
</dbReference>
<keyword evidence="7" id="KW-0902">Two-component regulatory system</keyword>
<dbReference type="EC" id="2.7.13.3" evidence="3"/>
<dbReference type="InterPro" id="IPR003661">
    <property type="entry name" value="HisK_dim/P_dom"/>
</dbReference>
<dbReference type="PANTHER" id="PTHR43547">
    <property type="entry name" value="TWO-COMPONENT HISTIDINE KINASE"/>
    <property type="match status" value="1"/>
</dbReference>
<feature type="transmembrane region" description="Helical" evidence="8">
    <location>
        <begin position="77"/>
        <end position="96"/>
    </location>
</feature>
<dbReference type="GO" id="GO:0000155">
    <property type="term" value="F:phosphorelay sensor kinase activity"/>
    <property type="evidence" value="ECO:0007669"/>
    <property type="project" value="InterPro"/>
</dbReference>
<evidence type="ECO:0000256" key="2">
    <source>
        <dbReference type="ARBA" id="ARBA00004370"/>
    </source>
</evidence>
<dbReference type="InterPro" id="IPR004358">
    <property type="entry name" value="Sig_transdc_His_kin-like_C"/>
</dbReference>
<feature type="transmembrane region" description="Helical" evidence="8">
    <location>
        <begin position="140"/>
        <end position="157"/>
    </location>
</feature>
<organism evidence="10 11">
    <name type="scientific">Clostridium baratii</name>
    <dbReference type="NCBI Taxonomy" id="1561"/>
    <lineage>
        <taxon>Bacteria</taxon>
        <taxon>Bacillati</taxon>
        <taxon>Bacillota</taxon>
        <taxon>Clostridia</taxon>
        <taxon>Eubacteriales</taxon>
        <taxon>Clostridiaceae</taxon>
        <taxon>Clostridium</taxon>
    </lineage>
</organism>
<dbReference type="SUPFAM" id="SSF55874">
    <property type="entry name" value="ATPase domain of HSP90 chaperone/DNA topoisomerase II/histidine kinase"/>
    <property type="match status" value="1"/>
</dbReference>
<dbReference type="CDD" id="cd00075">
    <property type="entry name" value="HATPase"/>
    <property type="match status" value="1"/>
</dbReference>